<evidence type="ECO:0000313" key="2">
    <source>
        <dbReference type="Proteomes" id="UP000004633"/>
    </source>
</evidence>
<reference evidence="1 2" key="1">
    <citation type="submission" date="2010-08" db="EMBL/GenBank/DDBJ databases">
        <authorList>
            <person name="Weinstock G."/>
            <person name="Sodergren E."/>
            <person name="Clifton S."/>
            <person name="Fulton L."/>
            <person name="Fulton B."/>
            <person name="Courtney L."/>
            <person name="Fronick C."/>
            <person name="Harrison M."/>
            <person name="Strong C."/>
            <person name="Farmer C."/>
            <person name="Delahaunty K."/>
            <person name="Markovic C."/>
            <person name="Hall O."/>
            <person name="Minx P."/>
            <person name="Tomlinson C."/>
            <person name="Mitreva M."/>
            <person name="Hou S."/>
            <person name="Chen J."/>
            <person name="Wollam A."/>
            <person name="Pepin K.H."/>
            <person name="Johnson M."/>
            <person name="Bhonagiri V."/>
            <person name="Zhang X."/>
            <person name="Suruliraj S."/>
            <person name="Warren W."/>
            <person name="Chinwalla A."/>
            <person name="Mardis E.R."/>
            <person name="Wilson R.K."/>
        </authorList>
    </citation>
    <scope>NUCLEOTIDE SEQUENCE [LARGE SCALE GENOMIC DNA]</scope>
    <source>
        <strain evidence="1 2">F0399</strain>
    </source>
</reference>
<dbReference type="InterPro" id="IPR004622">
    <property type="entry name" value="DNA_pol_HolB"/>
</dbReference>
<name>E7N496_9FIRM</name>
<dbReference type="GO" id="GO:0008408">
    <property type="term" value="F:3'-5' exonuclease activity"/>
    <property type="evidence" value="ECO:0007669"/>
    <property type="project" value="InterPro"/>
</dbReference>
<proteinExistence type="predicted"/>
<dbReference type="HOGENOM" id="CLU_006229_4_0_9"/>
<accession>E7N496</accession>
<dbReference type="GO" id="GO:0006261">
    <property type="term" value="P:DNA-templated DNA replication"/>
    <property type="evidence" value="ECO:0007669"/>
    <property type="project" value="TreeGrafter"/>
</dbReference>
<organism evidence="1 2">
    <name type="scientific">Selenomonas artemidis F0399</name>
    <dbReference type="NCBI Taxonomy" id="749551"/>
    <lineage>
        <taxon>Bacteria</taxon>
        <taxon>Bacillati</taxon>
        <taxon>Bacillota</taxon>
        <taxon>Negativicutes</taxon>
        <taxon>Selenomonadales</taxon>
        <taxon>Selenomonadaceae</taxon>
        <taxon>Selenomonas</taxon>
    </lineage>
</organism>
<dbReference type="Proteomes" id="UP000004633">
    <property type="component" value="Unassembled WGS sequence"/>
</dbReference>
<dbReference type="SUPFAM" id="SSF52540">
    <property type="entry name" value="P-loop containing nucleoside triphosphate hydrolases"/>
    <property type="match status" value="1"/>
</dbReference>
<dbReference type="EC" id="2.7.7.7" evidence="1"/>
<protein>
    <submittedName>
        <fullName evidence="1">DNA polymerase III, delta' subunit</fullName>
        <ecNumber evidence="1">2.7.7.7</ecNumber>
    </submittedName>
</protein>
<dbReference type="STRING" id="749551.HMPREF9555_01839"/>
<dbReference type="GO" id="GO:0003887">
    <property type="term" value="F:DNA-directed DNA polymerase activity"/>
    <property type="evidence" value="ECO:0007669"/>
    <property type="project" value="UniProtKB-EC"/>
</dbReference>
<dbReference type="InterPro" id="IPR027417">
    <property type="entry name" value="P-loop_NTPase"/>
</dbReference>
<evidence type="ECO:0000313" key="1">
    <source>
        <dbReference type="EMBL" id="EFW29002.1"/>
    </source>
</evidence>
<sequence>MAAKSRRKETPAEEPPAREIFPHGWEDVRGHTEIIRRLRRLVSGGRLPHALVFSGAAGVGKRRTARVLARTLLCAAGGDAPCGHCEACRTMAAGVHPDYFETVPEVRGKSAAMIRTDAVRDILVEASAAPVLAARRVILIDGAECMNDQAANRLLKTLEEPLGEILFILVASAYDALLPTIRSRAVRVAFGTLPAADIEAALAERGMGTDAAVIAALADGSLGRAYDLAAAGLGGRDDALALLTALPTLCAEDIWKHAEAFGALSGEERAARLDFFRMGLRDLLVLTEDGAAPIFHADRRDRLAALLPQMTRPRLFALLHAESVFSRRLGANVNPSLQAEAFLLRARNQFI</sequence>
<dbReference type="PANTHER" id="PTHR11669:SF8">
    <property type="entry name" value="DNA POLYMERASE III SUBUNIT DELTA"/>
    <property type="match status" value="1"/>
</dbReference>
<dbReference type="Gene3D" id="3.40.50.300">
    <property type="entry name" value="P-loop containing nucleotide triphosphate hydrolases"/>
    <property type="match status" value="1"/>
</dbReference>
<keyword evidence="1" id="KW-0808">Transferase</keyword>
<dbReference type="RefSeq" id="WP_009350488.1">
    <property type="nucleotide sequence ID" value="NZ_GL638151.1"/>
</dbReference>
<dbReference type="Pfam" id="PF13177">
    <property type="entry name" value="DNA_pol3_delta2"/>
    <property type="match status" value="1"/>
</dbReference>
<dbReference type="NCBIfam" id="TIGR00678">
    <property type="entry name" value="holB"/>
    <property type="match status" value="1"/>
</dbReference>
<dbReference type="PANTHER" id="PTHR11669">
    <property type="entry name" value="REPLICATION FACTOR C / DNA POLYMERASE III GAMMA-TAU SUBUNIT"/>
    <property type="match status" value="1"/>
</dbReference>
<dbReference type="InterPro" id="IPR050238">
    <property type="entry name" value="DNA_Rep/Repair_Clamp_Loader"/>
</dbReference>
<gene>
    <name evidence="1" type="primary">holB</name>
    <name evidence="1" type="ORF">HMPREF9555_01839</name>
</gene>
<dbReference type="AlphaFoldDB" id="E7N496"/>
<keyword evidence="1" id="KW-0548">Nucleotidyltransferase</keyword>
<comment type="caution">
    <text evidence="1">The sequence shown here is derived from an EMBL/GenBank/DDBJ whole genome shotgun (WGS) entry which is preliminary data.</text>
</comment>
<dbReference type="EMBL" id="AECV01000048">
    <property type="protein sequence ID" value="EFW29002.1"/>
    <property type="molecule type" value="Genomic_DNA"/>
</dbReference>
<keyword evidence="2" id="KW-1185">Reference proteome</keyword>